<accession>A0ACC1C3X2</accession>
<evidence type="ECO:0000313" key="1">
    <source>
        <dbReference type="EMBL" id="KAJ0110408.1"/>
    </source>
</evidence>
<proteinExistence type="predicted"/>
<gene>
    <name evidence="1" type="ORF">Patl1_01464</name>
</gene>
<organism evidence="1 2">
    <name type="scientific">Pistacia atlantica</name>
    <dbReference type="NCBI Taxonomy" id="434234"/>
    <lineage>
        <taxon>Eukaryota</taxon>
        <taxon>Viridiplantae</taxon>
        <taxon>Streptophyta</taxon>
        <taxon>Embryophyta</taxon>
        <taxon>Tracheophyta</taxon>
        <taxon>Spermatophyta</taxon>
        <taxon>Magnoliopsida</taxon>
        <taxon>eudicotyledons</taxon>
        <taxon>Gunneridae</taxon>
        <taxon>Pentapetalae</taxon>
        <taxon>rosids</taxon>
        <taxon>malvids</taxon>
        <taxon>Sapindales</taxon>
        <taxon>Anacardiaceae</taxon>
        <taxon>Pistacia</taxon>
    </lineage>
</organism>
<keyword evidence="2" id="KW-1185">Reference proteome</keyword>
<sequence length="56" mass="6650">MYLKIESAICLCKRQCILHLHLFACANCTTVRTCFNMFIFFFFAIAIFFKQMCKLL</sequence>
<comment type="caution">
    <text evidence="1">The sequence shown here is derived from an EMBL/GenBank/DDBJ whole genome shotgun (WGS) entry which is preliminary data.</text>
</comment>
<reference evidence="2" key="1">
    <citation type="journal article" date="2023" name="G3 (Bethesda)">
        <title>Genome assembly and association tests identify interacting loci associated with vigor, precocity, and sex in interspecific pistachio rootstocks.</title>
        <authorList>
            <person name="Palmer W."/>
            <person name="Jacygrad E."/>
            <person name="Sagayaradj S."/>
            <person name="Cavanaugh K."/>
            <person name="Han R."/>
            <person name="Bertier L."/>
            <person name="Beede B."/>
            <person name="Kafkas S."/>
            <person name="Golino D."/>
            <person name="Preece J."/>
            <person name="Michelmore R."/>
        </authorList>
    </citation>
    <scope>NUCLEOTIDE SEQUENCE [LARGE SCALE GENOMIC DNA]</scope>
</reference>
<dbReference type="EMBL" id="CM047897">
    <property type="protein sequence ID" value="KAJ0110408.1"/>
    <property type="molecule type" value="Genomic_DNA"/>
</dbReference>
<evidence type="ECO:0000313" key="2">
    <source>
        <dbReference type="Proteomes" id="UP001164250"/>
    </source>
</evidence>
<dbReference type="Proteomes" id="UP001164250">
    <property type="component" value="Chromosome 1"/>
</dbReference>
<protein>
    <submittedName>
        <fullName evidence="1">Uncharacterized protein</fullName>
    </submittedName>
</protein>
<name>A0ACC1C3X2_9ROSI</name>